<dbReference type="InterPro" id="IPR036236">
    <property type="entry name" value="Znf_C2H2_sf"/>
</dbReference>
<evidence type="ECO:0000313" key="14">
    <source>
        <dbReference type="EMBL" id="CBF77201.1"/>
    </source>
</evidence>
<dbReference type="AlphaFoldDB" id="Q5B4E4"/>
<evidence type="ECO:0000313" key="15">
    <source>
        <dbReference type="Proteomes" id="UP000000560"/>
    </source>
</evidence>
<dbReference type="HOGENOM" id="CLU_081645_1_0_1"/>
<evidence type="ECO:0000256" key="4">
    <source>
        <dbReference type="ARBA" id="ARBA00022723"/>
    </source>
</evidence>
<keyword evidence="11" id="KW-0539">Nucleus</keyword>
<reference evidence="15" key="1">
    <citation type="journal article" date="2005" name="Nature">
        <title>Sequencing of Aspergillus nidulans and comparative analysis with A. fumigatus and A. oryzae.</title>
        <authorList>
            <person name="Galagan J.E."/>
            <person name="Calvo S.E."/>
            <person name="Cuomo C."/>
            <person name="Ma L.J."/>
            <person name="Wortman J.R."/>
            <person name="Batzoglou S."/>
            <person name="Lee S.I."/>
            <person name="Basturkmen M."/>
            <person name="Spevak C.C."/>
            <person name="Clutterbuck J."/>
            <person name="Kapitonov V."/>
            <person name="Jurka J."/>
            <person name="Scazzocchio C."/>
            <person name="Farman M."/>
            <person name="Butler J."/>
            <person name="Purcell S."/>
            <person name="Harris S."/>
            <person name="Braus G.H."/>
            <person name="Draht O."/>
            <person name="Busch S."/>
            <person name="D'Enfert C."/>
            <person name="Bouchier C."/>
            <person name="Goldman G.H."/>
            <person name="Bell-Pedersen D."/>
            <person name="Griffiths-Jones S."/>
            <person name="Doonan J.H."/>
            <person name="Yu J."/>
            <person name="Vienken K."/>
            <person name="Pain A."/>
            <person name="Freitag M."/>
            <person name="Selker E.U."/>
            <person name="Archer D.B."/>
            <person name="Penalva M.A."/>
            <person name="Oakley B.R."/>
            <person name="Momany M."/>
            <person name="Tanaka T."/>
            <person name="Kumagai T."/>
            <person name="Asai K."/>
            <person name="Machida M."/>
            <person name="Nierman W.C."/>
            <person name="Denning D.W."/>
            <person name="Caddick M."/>
            <person name="Hynes M."/>
            <person name="Paoletti M."/>
            <person name="Fischer R."/>
            <person name="Miller B."/>
            <person name="Dyer P."/>
            <person name="Sachs M.S."/>
            <person name="Osmani S.A."/>
            <person name="Birren B.W."/>
        </authorList>
    </citation>
    <scope>NUCLEOTIDE SEQUENCE [LARGE SCALE GENOMIC DNA]</scope>
    <source>
        <strain evidence="15">FGSC A4 / ATCC 38163 / CBS 112.46 / NRRL 194 / M139</strain>
    </source>
</reference>
<evidence type="ECO:0000256" key="10">
    <source>
        <dbReference type="ARBA" id="ARBA00023163"/>
    </source>
</evidence>
<dbReference type="InParanoid" id="Q5B4E4"/>
<comment type="similarity">
    <text evidence="3">Belongs to the krueppel C2H2-type zinc-finger protein family.</text>
</comment>
<dbReference type="GeneID" id="2872381"/>
<keyword evidence="5" id="KW-0677">Repeat</keyword>
<keyword evidence="8" id="KW-0805">Transcription regulation</keyword>
<keyword evidence="4" id="KW-0479">Metal-binding</keyword>
<dbReference type="SMART" id="SM00355">
    <property type="entry name" value="ZnF_C2H2"/>
    <property type="match status" value="2"/>
</dbReference>
<feature type="domain" description="C2H2-type" evidence="13">
    <location>
        <begin position="153"/>
        <end position="176"/>
    </location>
</feature>
<keyword evidence="9" id="KW-0238">DNA-binding</keyword>
<dbReference type="EMBL" id="BN001303">
    <property type="protein sequence ID" value="CBF77201.1"/>
    <property type="molecule type" value="Genomic_DNA"/>
</dbReference>
<dbReference type="GO" id="GO:0003677">
    <property type="term" value="F:DNA binding"/>
    <property type="evidence" value="ECO:0007669"/>
    <property type="project" value="UniProtKB-KW"/>
</dbReference>
<gene>
    <name evidence="14" type="ORF">ANIA_04586</name>
</gene>
<dbReference type="eggNOG" id="ENOG502SXT7">
    <property type="taxonomic scope" value="Eukaryota"/>
</dbReference>
<evidence type="ECO:0000259" key="13">
    <source>
        <dbReference type="PROSITE" id="PS50157"/>
    </source>
</evidence>
<dbReference type="RefSeq" id="XP_662190.1">
    <property type="nucleotide sequence ID" value="XM_657098.2"/>
</dbReference>
<evidence type="ECO:0000256" key="6">
    <source>
        <dbReference type="ARBA" id="ARBA00022771"/>
    </source>
</evidence>
<proteinExistence type="inferred from homology"/>
<dbReference type="FunFam" id="3.30.160.60:FF:000771">
    <property type="entry name" value="zinc finger protein 648"/>
    <property type="match status" value="1"/>
</dbReference>
<evidence type="ECO:0000256" key="1">
    <source>
        <dbReference type="ARBA" id="ARBA00003767"/>
    </source>
</evidence>
<evidence type="ECO:0000256" key="11">
    <source>
        <dbReference type="ARBA" id="ARBA00023242"/>
    </source>
</evidence>
<comment type="function">
    <text evidence="1">May be involved in transcriptional regulation.</text>
</comment>
<evidence type="ECO:0000256" key="7">
    <source>
        <dbReference type="ARBA" id="ARBA00022833"/>
    </source>
</evidence>
<keyword evidence="15" id="KW-1185">Reference proteome</keyword>
<keyword evidence="6 12" id="KW-0863">Zinc-finger</keyword>
<dbReference type="PROSITE" id="PS00028">
    <property type="entry name" value="ZINC_FINGER_C2H2_1"/>
    <property type="match status" value="1"/>
</dbReference>
<dbReference type="KEGG" id="ani:ANIA_04586"/>
<keyword evidence="10" id="KW-0804">Transcription</keyword>
<evidence type="ECO:0000256" key="12">
    <source>
        <dbReference type="PROSITE-ProRule" id="PRU00042"/>
    </source>
</evidence>
<accession>Q5B4E4</accession>
<evidence type="ECO:0000256" key="9">
    <source>
        <dbReference type="ARBA" id="ARBA00023125"/>
    </source>
</evidence>
<name>Q5B4E4_EMENI</name>
<dbReference type="GO" id="GO:0008270">
    <property type="term" value="F:zinc ion binding"/>
    <property type="evidence" value="ECO:0007669"/>
    <property type="project" value="UniProtKB-KW"/>
</dbReference>
<evidence type="ECO:0000256" key="5">
    <source>
        <dbReference type="ARBA" id="ARBA00022737"/>
    </source>
</evidence>
<dbReference type="GO" id="GO:0005634">
    <property type="term" value="C:nucleus"/>
    <property type="evidence" value="ECO:0007669"/>
    <property type="project" value="UniProtKB-SubCell"/>
</dbReference>
<dbReference type="Proteomes" id="UP000000560">
    <property type="component" value="Chromosome III"/>
</dbReference>
<dbReference type="PROSITE" id="PS50157">
    <property type="entry name" value="ZINC_FINGER_C2H2_2"/>
    <property type="match status" value="1"/>
</dbReference>
<reference evidence="15" key="2">
    <citation type="journal article" date="2009" name="Fungal Genet. Biol.">
        <title>The 2008 update of the Aspergillus nidulans genome annotation: a community effort.</title>
        <authorList>
            <person name="Wortman J.R."/>
            <person name="Gilsenan J.M."/>
            <person name="Joardar V."/>
            <person name="Deegan J."/>
            <person name="Clutterbuck J."/>
            <person name="Andersen M.R."/>
            <person name="Archer D."/>
            <person name="Bencina M."/>
            <person name="Braus G."/>
            <person name="Coutinho P."/>
            <person name="von Dohren H."/>
            <person name="Doonan J."/>
            <person name="Driessen A.J."/>
            <person name="Durek P."/>
            <person name="Espeso E."/>
            <person name="Fekete E."/>
            <person name="Flipphi M."/>
            <person name="Estrada C.G."/>
            <person name="Geysens S."/>
            <person name="Goldman G."/>
            <person name="de Groot P.W."/>
            <person name="Hansen K."/>
            <person name="Harris S.D."/>
            <person name="Heinekamp T."/>
            <person name="Helmstaedt K."/>
            <person name="Henrissat B."/>
            <person name="Hofmann G."/>
            <person name="Homan T."/>
            <person name="Horio T."/>
            <person name="Horiuchi H."/>
            <person name="James S."/>
            <person name="Jones M."/>
            <person name="Karaffa L."/>
            <person name="Karanyi Z."/>
            <person name="Kato M."/>
            <person name="Keller N."/>
            <person name="Kelly D.E."/>
            <person name="Kiel J.A."/>
            <person name="Kim J.M."/>
            <person name="van der Klei I.J."/>
            <person name="Klis F.M."/>
            <person name="Kovalchuk A."/>
            <person name="Krasevec N."/>
            <person name="Kubicek C.P."/>
            <person name="Liu B."/>
            <person name="Maccabe A."/>
            <person name="Meyer V."/>
            <person name="Mirabito P."/>
            <person name="Miskei M."/>
            <person name="Mos M."/>
            <person name="Mullins J."/>
            <person name="Nelson D.R."/>
            <person name="Nielsen J."/>
            <person name="Oakley B.R."/>
            <person name="Osmani S.A."/>
            <person name="Pakula T."/>
            <person name="Paszewski A."/>
            <person name="Paulsen I."/>
            <person name="Pilsyk S."/>
            <person name="Pocsi I."/>
            <person name="Punt P.J."/>
            <person name="Ram A.F."/>
            <person name="Ren Q."/>
            <person name="Robellet X."/>
            <person name="Robson G."/>
            <person name="Seiboth B."/>
            <person name="van Solingen P."/>
            <person name="Specht T."/>
            <person name="Sun J."/>
            <person name="Taheri-Talesh N."/>
            <person name="Takeshita N."/>
            <person name="Ussery D."/>
            <person name="vanKuyk P.A."/>
            <person name="Visser H."/>
            <person name="van de Vondervoort P.J."/>
            <person name="de Vries R.P."/>
            <person name="Walton J."/>
            <person name="Xiang X."/>
            <person name="Xiong Y."/>
            <person name="Zeng A.P."/>
            <person name="Brandt B.W."/>
            <person name="Cornell M.J."/>
            <person name="van den Hondel C.A."/>
            <person name="Visser J."/>
            <person name="Oliver S.G."/>
            <person name="Turner G."/>
        </authorList>
    </citation>
    <scope>GENOME REANNOTATION</scope>
    <source>
        <strain evidence="15">FGSC A4 / ATCC 38163 / CBS 112.46 / NRRL 194 / M139</strain>
    </source>
</reference>
<protein>
    <submittedName>
        <fullName evidence="14">C2H2 finger domain protein, putative (AFU_orthologue AFUA_2G02080)</fullName>
    </submittedName>
</protein>
<dbReference type="OMA" id="PPMEHSY"/>
<evidence type="ECO:0000256" key="2">
    <source>
        <dbReference type="ARBA" id="ARBA00004123"/>
    </source>
</evidence>
<comment type="subcellular location">
    <subcellularLocation>
        <location evidence="2">Nucleus</location>
    </subcellularLocation>
</comment>
<dbReference type="Pfam" id="PF00096">
    <property type="entry name" value="zf-C2H2"/>
    <property type="match status" value="1"/>
</dbReference>
<dbReference type="Gene3D" id="3.30.160.60">
    <property type="entry name" value="Classic Zinc Finger"/>
    <property type="match status" value="1"/>
</dbReference>
<sequence>MSFRPTMSQPIACPPMEHSPSSLSSYSSYSPSSSYSAVSDDSGMSMLDMYFLHGGRGHGASPGTSTGPGSVVDFPLSQQSFDFEPSSLDSNGPYFEFNPTFVYTPEAFPVMDAPTSYPASSNPAWSPTSMLVEQSIFPLDGLSQEPVKPAKPYSCEDCGKAFTRPADLKRHHSTVHYPVFQNCPVPDCSRKDNHGFPRRDHLVEHLRSYHHMDVPKRRAAKRLRTV</sequence>
<dbReference type="VEuPathDB" id="FungiDB:AN4586"/>
<evidence type="ECO:0000256" key="3">
    <source>
        <dbReference type="ARBA" id="ARBA00006991"/>
    </source>
</evidence>
<keyword evidence="7" id="KW-0862">Zinc</keyword>
<dbReference type="OrthoDB" id="2687452at2759"/>
<evidence type="ECO:0000256" key="8">
    <source>
        <dbReference type="ARBA" id="ARBA00023015"/>
    </source>
</evidence>
<dbReference type="InterPro" id="IPR013087">
    <property type="entry name" value="Znf_C2H2_type"/>
</dbReference>
<organism evidence="14 15">
    <name type="scientific">Emericella nidulans (strain FGSC A4 / ATCC 38163 / CBS 112.46 / NRRL 194 / M139)</name>
    <name type="common">Aspergillus nidulans</name>
    <dbReference type="NCBI Taxonomy" id="227321"/>
    <lineage>
        <taxon>Eukaryota</taxon>
        <taxon>Fungi</taxon>
        <taxon>Dikarya</taxon>
        <taxon>Ascomycota</taxon>
        <taxon>Pezizomycotina</taxon>
        <taxon>Eurotiomycetes</taxon>
        <taxon>Eurotiomycetidae</taxon>
        <taxon>Eurotiales</taxon>
        <taxon>Aspergillaceae</taxon>
        <taxon>Aspergillus</taxon>
        <taxon>Aspergillus subgen. Nidulantes</taxon>
    </lineage>
</organism>
<accession>C8V7V3</accession>
<dbReference type="SUPFAM" id="SSF57667">
    <property type="entry name" value="beta-beta-alpha zinc fingers"/>
    <property type="match status" value="1"/>
</dbReference>